<keyword evidence="2" id="KW-1185">Reference proteome</keyword>
<name>A0A1Y1S3M7_9MICR</name>
<gene>
    <name evidence="1" type="ORF">ECANGB1_114</name>
</gene>
<dbReference type="EMBL" id="LWDP01000426">
    <property type="protein sequence ID" value="ORD92840.1"/>
    <property type="molecule type" value="Genomic_DNA"/>
</dbReference>
<dbReference type="Proteomes" id="UP000192639">
    <property type="component" value="Unassembled WGS sequence"/>
</dbReference>
<proteinExistence type="predicted"/>
<dbReference type="VEuPathDB" id="MicrosporidiaDB:ECANGB1_114"/>
<dbReference type="OrthoDB" id="10071251at2759"/>
<reference evidence="1 2" key="1">
    <citation type="journal article" date="2017" name="Environ. Microbiol.">
        <title>Decay of the glycolytic pathway and adaptation to intranuclear parasitism within Enterocytozoonidae microsporidia.</title>
        <authorList>
            <person name="Wiredu Boakye D."/>
            <person name="Jaroenlak P."/>
            <person name="Prachumwat A."/>
            <person name="Williams T.A."/>
            <person name="Bateman K.S."/>
            <person name="Itsathitphaisarn O."/>
            <person name="Sritunyalucksana K."/>
            <person name="Paszkiewicz K.H."/>
            <person name="Moore K.A."/>
            <person name="Stentiford G.D."/>
            <person name="Williams B.A."/>
        </authorList>
    </citation>
    <scope>NUCLEOTIDE SEQUENCE [LARGE SCALE GENOMIC DNA]</scope>
    <source>
        <strain evidence="1 2">GB1</strain>
    </source>
</reference>
<organism evidence="1 2">
    <name type="scientific">Enterospora canceri</name>
    <dbReference type="NCBI Taxonomy" id="1081671"/>
    <lineage>
        <taxon>Eukaryota</taxon>
        <taxon>Fungi</taxon>
        <taxon>Fungi incertae sedis</taxon>
        <taxon>Microsporidia</taxon>
        <taxon>Enterocytozoonidae</taxon>
        <taxon>Enterospora</taxon>
    </lineage>
</organism>
<comment type="caution">
    <text evidence="1">The sequence shown here is derived from an EMBL/GenBank/DDBJ whole genome shotgun (WGS) entry which is preliminary data.</text>
</comment>
<protein>
    <submittedName>
        <fullName evidence="1">Uncharacterized protein</fullName>
    </submittedName>
</protein>
<sequence>MQSLTTKSVQSASLTLQGIHDVHGSNSLTLSVLSVGDSIPDNVLQEHLKHTTCLFIDQARDTLHAAATSQTTNSWFGDALDVIT</sequence>
<evidence type="ECO:0000313" key="2">
    <source>
        <dbReference type="Proteomes" id="UP000192639"/>
    </source>
</evidence>
<evidence type="ECO:0000313" key="1">
    <source>
        <dbReference type="EMBL" id="ORD92840.1"/>
    </source>
</evidence>
<dbReference type="AlphaFoldDB" id="A0A1Y1S3M7"/>
<accession>A0A1Y1S3M7</accession>